<sequence length="90" mass="10254">MAYELAPVPVGLATWRRNRTAINWFYDWAVGAGLLERRPYARRRRGWDALSWGEAADLDVRHLSWAQYVMLHRVGLGGDLPDGSANPGFR</sequence>
<dbReference type="AlphaFoldDB" id="A0A6H9UX13"/>
<gene>
    <name evidence="1" type="ORF">F7R91_25050</name>
</gene>
<reference evidence="1 2" key="1">
    <citation type="submission" date="2019-09" db="EMBL/GenBank/DDBJ databases">
        <title>Screening of Novel Bioactive Compounds from Soil-Associated.</title>
        <authorList>
            <person name="Zhao S."/>
        </authorList>
    </citation>
    <scope>NUCLEOTIDE SEQUENCE [LARGE SCALE GENOMIC DNA]</scope>
    <source>
        <strain evidence="1 2">HIT-DPA4</strain>
    </source>
</reference>
<dbReference type="EMBL" id="VZRB01000019">
    <property type="protein sequence ID" value="KAB1143450.1"/>
    <property type="molecule type" value="Genomic_DNA"/>
</dbReference>
<accession>A0A6H9UX13</accession>
<dbReference type="RefSeq" id="WP_150951410.1">
    <property type="nucleotide sequence ID" value="NZ_VZRB01000019.1"/>
</dbReference>
<organism evidence="1 2">
    <name type="scientific">Streptomyces luteolifulvus</name>
    <dbReference type="NCBI Taxonomy" id="2615112"/>
    <lineage>
        <taxon>Bacteria</taxon>
        <taxon>Bacillati</taxon>
        <taxon>Actinomycetota</taxon>
        <taxon>Actinomycetes</taxon>
        <taxon>Kitasatosporales</taxon>
        <taxon>Streptomycetaceae</taxon>
        <taxon>Streptomyces</taxon>
    </lineage>
</organism>
<comment type="caution">
    <text evidence="1">The sequence shown here is derived from an EMBL/GenBank/DDBJ whole genome shotgun (WGS) entry which is preliminary data.</text>
</comment>
<proteinExistence type="predicted"/>
<dbReference type="Proteomes" id="UP000442707">
    <property type="component" value="Unassembled WGS sequence"/>
</dbReference>
<name>A0A6H9UX13_9ACTN</name>
<protein>
    <submittedName>
        <fullName evidence="1">Uncharacterized protein</fullName>
    </submittedName>
</protein>
<evidence type="ECO:0000313" key="2">
    <source>
        <dbReference type="Proteomes" id="UP000442707"/>
    </source>
</evidence>
<keyword evidence="2" id="KW-1185">Reference proteome</keyword>
<evidence type="ECO:0000313" key="1">
    <source>
        <dbReference type="EMBL" id="KAB1143450.1"/>
    </source>
</evidence>